<comment type="function">
    <text evidence="2">Antitoxin component of a type II toxin-antitoxin (TA) system.</text>
</comment>
<dbReference type="EMBL" id="JACJTA010000033">
    <property type="protein sequence ID" value="MBD2606072.1"/>
    <property type="molecule type" value="Genomic_DNA"/>
</dbReference>
<protein>
    <recommendedName>
        <fullName evidence="2">Antitoxin</fullName>
    </recommendedName>
</protein>
<evidence type="ECO:0000313" key="4">
    <source>
        <dbReference type="Proteomes" id="UP000660380"/>
    </source>
</evidence>
<keyword evidence="4" id="KW-1185">Reference proteome</keyword>
<dbReference type="Proteomes" id="UP000660380">
    <property type="component" value="Unassembled WGS sequence"/>
</dbReference>
<evidence type="ECO:0000256" key="1">
    <source>
        <dbReference type="ARBA" id="ARBA00009981"/>
    </source>
</evidence>
<accession>A0ABR8GRQ0</accession>
<evidence type="ECO:0000256" key="2">
    <source>
        <dbReference type="RuleBase" id="RU362080"/>
    </source>
</evidence>
<name>A0ABR8GRQ0_9CYAN</name>
<dbReference type="SUPFAM" id="SSF143120">
    <property type="entry name" value="YefM-like"/>
    <property type="match status" value="1"/>
</dbReference>
<organism evidence="3 4">
    <name type="scientific">Scytonema hofmannii FACHB-248</name>
    <dbReference type="NCBI Taxonomy" id="1842502"/>
    <lineage>
        <taxon>Bacteria</taxon>
        <taxon>Bacillati</taxon>
        <taxon>Cyanobacteriota</taxon>
        <taxon>Cyanophyceae</taxon>
        <taxon>Nostocales</taxon>
        <taxon>Scytonemataceae</taxon>
        <taxon>Scytonema</taxon>
    </lineage>
</organism>
<proteinExistence type="inferred from homology"/>
<comment type="similarity">
    <text evidence="1 2">Belongs to the phD/YefM antitoxin family.</text>
</comment>
<evidence type="ECO:0000313" key="3">
    <source>
        <dbReference type="EMBL" id="MBD2606072.1"/>
    </source>
</evidence>
<dbReference type="Gene3D" id="3.40.1620.10">
    <property type="entry name" value="YefM-like domain"/>
    <property type="match status" value="1"/>
</dbReference>
<dbReference type="InterPro" id="IPR006442">
    <property type="entry name" value="Antitoxin_Phd/YefM"/>
</dbReference>
<reference evidence="3 4" key="1">
    <citation type="journal article" date="2020" name="ISME J.">
        <title>Comparative genomics reveals insights into cyanobacterial evolution and habitat adaptation.</title>
        <authorList>
            <person name="Chen M.Y."/>
            <person name="Teng W.K."/>
            <person name="Zhao L."/>
            <person name="Hu C.X."/>
            <person name="Zhou Y.K."/>
            <person name="Han B.P."/>
            <person name="Song L.R."/>
            <person name="Shu W.S."/>
        </authorList>
    </citation>
    <scope>NUCLEOTIDE SEQUENCE [LARGE SCALE GENOMIC DNA]</scope>
    <source>
        <strain evidence="3 4">FACHB-248</strain>
    </source>
</reference>
<gene>
    <name evidence="3" type="ORF">H6G81_16450</name>
</gene>
<sequence>MSQQYSIEQIRVNINKIIQEVEQGQPIEITQEGKQIAVIISTAEYERLKNKTLSFWESIERFREEYNIEEAEINPDEIFAGVRDKSSGQEVIF</sequence>
<dbReference type="NCBIfam" id="TIGR01552">
    <property type="entry name" value="phd_fam"/>
    <property type="match status" value="1"/>
</dbReference>
<dbReference type="RefSeq" id="WP_029632424.1">
    <property type="nucleotide sequence ID" value="NZ_JACJTA010000033.1"/>
</dbReference>
<dbReference type="InterPro" id="IPR036165">
    <property type="entry name" value="YefM-like_sf"/>
</dbReference>
<dbReference type="Pfam" id="PF02604">
    <property type="entry name" value="PhdYeFM_antitox"/>
    <property type="match status" value="1"/>
</dbReference>
<comment type="caution">
    <text evidence="3">The sequence shown here is derived from an EMBL/GenBank/DDBJ whole genome shotgun (WGS) entry which is preliminary data.</text>
</comment>